<dbReference type="SUPFAM" id="SSF46565">
    <property type="entry name" value="Chaperone J-domain"/>
    <property type="match status" value="1"/>
</dbReference>
<dbReference type="Gene3D" id="1.10.287.110">
    <property type="entry name" value="DnaJ domain"/>
    <property type="match status" value="1"/>
</dbReference>
<proteinExistence type="predicted"/>
<feature type="region of interest" description="Disordered" evidence="1">
    <location>
        <begin position="72"/>
        <end position="127"/>
    </location>
</feature>
<dbReference type="InterPro" id="IPR036869">
    <property type="entry name" value="J_dom_sf"/>
</dbReference>
<dbReference type="PROSITE" id="PS50076">
    <property type="entry name" value="DNAJ_2"/>
    <property type="match status" value="1"/>
</dbReference>
<dbReference type="Proteomes" id="UP001187471">
    <property type="component" value="Unassembled WGS sequence"/>
</dbReference>
<keyword evidence="4" id="KW-1185">Reference proteome</keyword>
<dbReference type="SMART" id="SM00271">
    <property type="entry name" value="DnaJ"/>
    <property type="match status" value="1"/>
</dbReference>
<evidence type="ECO:0000256" key="1">
    <source>
        <dbReference type="SAM" id="MobiDB-lite"/>
    </source>
</evidence>
<evidence type="ECO:0000313" key="4">
    <source>
        <dbReference type="Proteomes" id="UP001187471"/>
    </source>
</evidence>
<dbReference type="AlphaFoldDB" id="A0AA88QBZ5"/>
<dbReference type="PANTHER" id="PTHR34200">
    <property type="entry name" value="DENTIN SIALOPHOSPHOPROTEIN-LIKE ISOFORM X1"/>
    <property type="match status" value="1"/>
</dbReference>
<dbReference type="PANTHER" id="PTHR34200:SF2">
    <property type="entry name" value="TRANSMEMBRANE PROTEIN"/>
    <property type="match status" value="1"/>
</dbReference>
<dbReference type="InterPro" id="IPR001623">
    <property type="entry name" value="DnaJ_domain"/>
</dbReference>
<accession>A0AA88QBZ5</accession>
<gene>
    <name evidence="3" type="ORF">RJ640_026074</name>
</gene>
<evidence type="ECO:0000313" key="3">
    <source>
        <dbReference type="EMBL" id="KAK2967519.1"/>
    </source>
</evidence>
<protein>
    <recommendedName>
        <fullName evidence="2">J domain-containing protein</fullName>
    </recommendedName>
</protein>
<reference evidence="3" key="1">
    <citation type="submission" date="2022-12" db="EMBL/GenBank/DDBJ databases">
        <title>Draft genome assemblies for two species of Escallonia (Escalloniales).</title>
        <authorList>
            <person name="Chanderbali A."/>
            <person name="Dervinis C."/>
            <person name="Anghel I."/>
            <person name="Soltis D."/>
            <person name="Soltis P."/>
            <person name="Zapata F."/>
        </authorList>
    </citation>
    <scope>NUCLEOTIDE SEQUENCE</scope>
    <source>
        <strain evidence="3">UCBG92.1500</strain>
        <tissue evidence="3">Leaf</tissue>
    </source>
</reference>
<dbReference type="Pfam" id="PF00226">
    <property type="entry name" value="DnaJ"/>
    <property type="match status" value="1"/>
</dbReference>
<feature type="domain" description="J" evidence="2">
    <location>
        <begin position="8"/>
        <end position="65"/>
    </location>
</feature>
<dbReference type="CDD" id="cd06257">
    <property type="entry name" value="DnaJ"/>
    <property type="match status" value="1"/>
</dbReference>
<dbReference type="EMBL" id="JAVXUO010003005">
    <property type="protein sequence ID" value="KAK2967519.1"/>
    <property type="molecule type" value="Genomic_DNA"/>
</dbReference>
<name>A0AA88QBZ5_9ASTE</name>
<comment type="caution">
    <text evidence="3">The sequence shown here is derived from an EMBL/GenBank/DDBJ whole genome shotgun (WGS) entry which is preliminary data.</text>
</comment>
<organism evidence="3 4">
    <name type="scientific">Escallonia rubra</name>
    <dbReference type="NCBI Taxonomy" id="112253"/>
    <lineage>
        <taxon>Eukaryota</taxon>
        <taxon>Viridiplantae</taxon>
        <taxon>Streptophyta</taxon>
        <taxon>Embryophyta</taxon>
        <taxon>Tracheophyta</taxon>
        <taxon>Spermatophyta</taxon>
        <taxon>Magnoliopsida</taxon>
        <taxon>eudicotyledons</taxon>
        <taxon>Gunneridae</taxon>
        <taxon>Pentapetalae</taxon>
        <taxon>asterids</taxon>
        <taxon>campanulids</taxon>
        <taxon>Escalloniales</taxon>
        <taxon>Escalloniaceae</taxon>
        <taxon>Escallonia</taxon>
    </lineage>
</organism>
<sequence>MALLGKRCQYKVLGLGGDCTADEIHSAYRRLAFQRRPNKLAQFGVSPAAFQELAAAYKELVMGKPAFLSSVNGNGETPEGWDQGWDDDWDEEKALKSSGTNHVGSRPAKGLTSESSNSDGWENVWVD</sequence>
<evidence type="ECO:0000259" key="2">
    <source>
        <dbReference type="PROSITE" id="PS50076"/>
    </source>
</evidence>